<dbReference type="Proteomes" id="UP001207337">
    <property type="component" value="Unassembled WGS sequence"/>
</dbReference>
<evidence type="ECO:0000256" key="1">
    <source>
        <dbReference type="SAM" id="Phobius"/>
    </source>
</evidence>
<gene>
    <name evidence="2" type="ORF">LQ318_01780</name>
</gene>
<sequence length="61" mass="7046">MAPFGGMEIITMLLIFLSPWLIVIGYFLWIGAKISRIAKAQEDHSKHLEEIISLLKEEKLY</sequence>
<accession>A0ABT3PUV4</accession>
<evidence type="ECO:0000313" key="2">
    <source>
        <dbReference type="EMBL" id="MCW9711621.1"/>
    </source>
</evidence>
<keyword evidence="3" id="KW-1185">Reference proteome</keyword>
<feature type="transmembrane region" description="Helical" evidence="1">
    <location>
        <begin position="6"/>
        <end position="29"/>
    </location>
</feature>
<keyword evidence="1" id="KW-0472">Membrane</keyword>
<evidence type="ECO:0008006" key="4">
    <source>
        <dbReference type="Google" id="ProtNLM"/>
    </source>
</evidence>
<organism evidence="2 3">
    <name type="scientific">Fodinibius salicampi</name>
    <dbReference type="NCBI Taxonomy" id="1920655"/>
    <lineage>
        <taxon>Bacteria</taxon>
        <taxon>Pseudomonadati</taxon>
        <taxon>Balneolota</taxon>
        <taxon>Balneolia</taxon>
        <taxon>Balneolales</taxon>
        <taxon>Balneolaceae</taxon>
        <taxon>Fodinibius</taxon>
    </lineage>
</organism>
<comment type="caution">
    <text evidence="2">The sequence shown here is derived from an EMBL/GenBank/DDBJ whole genome shotgun (WGS) entry which is preliminary data.</text>
</comment>
<reference evidence="2 3" key="1">
    <citation type="submission" date="2021-11" db="EMBL/GenBank/DDBJ databases">
        <title>Aliifidinibius sp. nov., a new bacterium isolated from saline soil.</title>
        <authorList>
            <person name="Galisteo C."/>
            <person name="De La Haba R."/>
            <person name="Sanchez-Porro C."/>
            <person name="Ventosa A."/>
        </authorList>
    </citation>
    <scope>NUCLEOTIDE SEQUENCE [LARGE SCALE GENOMIC DNA]</scope>
    <source>
        <strain evidence="2 3">KACC 190600</strain>
    </source>
</reference>
<evidence type="ECO:0000313" key="3">
    <source>
        <dbReference type="Proteomes" id="UP001207337"/>
    </source>
</evidence>
<dbReference type="RefSeq" id="WP_265786986.1">
    <property type="nucleotide sequence ID" value="NZ_BAABRS010000001.1"/>
</dbReference>
<keyword evidence="1" id="KW-1133">Transmembrane helix</keyword>
<dbReference type="EMBL" id="JAJNDC010000001">
    <property type="protein sequence ID" value="MCW9711621.1"/>
    <property type="molecule type" value="Genomic_DNA"/>
</dbReference>
<name>A0ABT3PUV4_9BACT</name>
<protein>
    <recommendedName>
        <fullName evidence="4">CcmD family protein</fullName>
    </recommendedName>
</protein>
<proteinExistence type="predicted"/>
<keyword evidence="1" id="KW-0812">Transmembrane</keyword>